<dbReference type="InterPro" id="IPR011009">
    <property type="entry name" value="Kinase-like_dom_sf"/>
</dbReference>
<keyword evidence="8 15" id="KW-0418">Kinase</keyword>
<dbReference type="FunFam" id="3.30.1120.30:FF:000001">
    <property type="entry name" value="Serine/threonine-protein kinase PLK"/>
    <property type="match status" value="1"/>
</dbReference>
<evidence type="ECO:0000256" key="5">
    <source>
        <dbReference type="ARBA" id="ARBA00022679"/>
    </source>
</evidence>
<feature type="binding site" evidence="14">
    <location>
        <position position="124"/>
    </location>
    <ligand>
        <name>ATP</name>
        <dbReference type="ChEBI" id="CHEBI:30616"/>
    </ligand>
</feature>
<dbReference type="STRING" id="6265.A0A0B2UZP3"/>
<dbReference type="InterPro" id="IPR000719">
    <property type="entry name" value="Prot_kinase_dom"/>
</dbReference>
<dbReference type="PANTHER" id="PTHR24345">
    <property type="entry name" value="SERINE/THREONINE-PROTEIN KINASE PLK"/>
    <property type="match status" value="1"/>
</dbReference>
<dbReference type="AlphaFoldDB" id="A0A0B2UZP3"/>
<comment type="catalytic activity">
    <reaction evidence="12 15">
        <text>L-threonyl-[protein] + ATP = O-phospho-L-threonyl-[protein] + ADP + H(+)</text>
        <dbReference type="Rhea" id="RHEA:46608"/>
        <dbReference type="Rhea" id="RHEA-COMP:11060"/>
        <dbReference type="Rhea" id="RHEA-COMP:11605"/>
        <dbReference type="ChEBI" id="CHEBI:15378"/>
        <dbReference type="ChEBI" id="CHEBI:30013"/>
        <dbReference type="ChEBI" id="CHEBI:30616"/>
        <dbReference type="ChEBI" id="CHEBI:61977"/>
        <dbReference type="ChEBI" id="CHEBI:456216"/>
        <dbReference type="EC" id="2.7.11.21"/>
    </reaction>
</comment>
<dbReference type="SMART" id="SM00220">
    <property type="entry name" value="S_TKc"/>
    <property type="match status" value="1"/>
</dbReference>
<dbReference type="Proteomes" id="UP000031036">
    <property type="component" value="Unassembled WGS sequence"/>
</dbReference>
<dbReference type="InterPro" id="IPR000959">
    <property type="entry name" value="POLO_box_dom"/>
</dbReference>
<dbReference type="FunFam" id="1.10.510.10:FF:000727">
    <property type="entry name" value="Serine/threonine-protein kinase PLK"/>
    <property type="match status" value="1"/>
</dbReference>
<dbReference type="CDD" id="cd13118">
    <property type="entry name" value="POLO_box_1"/>
    <property type="match status" value="1"/>
</dbReference>
<keyword evidence="10" id="KW-0206">Cytoskeleton</keyword>
<evidence type="ECO:0000256" key="12">
    <source>
        <dbReference type="ARBA" id="ARBA00047802"/>
    </source>
</evidence>
<comment type="caution">
    <text evidence="19">The sequence shown here is derived from an EMBL/GenBank/DDBJ whole genome shotgun (WGS) entry which is preliminary data.</text>
</comment>
<keyword evidence="6" id="KW-0677">Repeat</keyword>
<evidence type="ECO:0000256" key="2">
    <source>
        <dbReference type="ARBA" id="ARBA00004300"/>
    </source>
</evidence>
<evidence type="ECO:0000256" key="11">
    <source>
        <dbReference type="ARBA" id="ARBA00023242"/>
    </source>
</evidence>
<comment type="catalytic activity">
    <reaction evidence="13">
        <text>L-seryl-[protein] + ATP = O-phospho-L-seryl-[protein] + ADP + H(+)</text>
        <dbReference type="Rhea" id="RHEA:17989"/>
        <dbReference type="Rhea" id="RHEA-COMP:9863"/>
        <dbReference type="Rhea" id="RHEA-COMP:11604"/>
        <dbReference type="ChEBI" id="CHEBI:15378"/>
        <dbReference type="ChEBI" id="CHEBI:29999"/>
        <dbReference type="ChEBI" id="CHEBI:30616"/>
        <dbReference type="ChEBI" id="CHEBI:83421"/>
        <dbReference type="ChEBI" id="CHEBI:456216"/>
        <dbReference type="EC" id="2.7.11.21"/>
    </reaction>
</comment>
<comment type="subcellular location">
    <subcellularLocation>
        <location evidence="2">Cytoplasm</location>
        <location evidence="2">Cytoskeleton</location>
        <location evidence="2">Microtubule organizing center</location>
        <location evidence="2">Centrosome</location>
    </subcellularLocation>
    <subcellularLocation>
        <location evidence="1">Nucleus</location>
    </subcellularLocation>
</comment>
<dbReference type="SUPFAM" id="SSF82615">
    <property type="entry name" value="Polo-box domain"/>
    <property type="match status" value="2"/>
</dbReference>
<feature type="region of interest" description="Disordered" evidence="16">
    <location>
        <begin position="361"/>
        <end position="385"/>
    </location>
</feature>
<dbReference type="GO" id="GO:0004674">
    <property type="term" value="F:protein serine/threonine kinase activity"/>
    <property type="evidence" value="ECO:0007669"/>
    <property type="project" value="UniProtKB-KW"/>
</dbReference>
<feature type="compositionally biased region" description="Basic and acidic residues" evidence="16">
    <location>
        <begin position="365"/>
        <end position="374"/>
    </location>
</feature>
<evidence type="ECO:0000256" key="10">
    <source>
        <dbReference type="ARBA" id="ARBA00023212"/>
    </source>
</evidence>
<dbReference type="FunFam" id="3.30.200.20:FF:000284">
    <property type="entry name" value="Serine/threonine-protein kinase PLK"/>
    <property type="match status" value="1"/>
</dbReference>
<reference evidence="19 20" key="1">
    <citation type="submission" date="2014-11" db="EMBL/GenBank/DDBJ databases">
        <title>Genetic blueprint of the zoonotic pathogen Toxocara canis.</title>
        <authorList>
            <person name="Zhu X.-Q."/>
            <person name="Korhonen P.K."/>
            <person name="Cai H."/>
            <person name="Young N.D."/>
            <person name="Nejsum P."/>
            <person name="von Samson-Himmelstjerna G."/>
            <person name="Boag P.R."/>
            <person name="Tan P."/>
            <person name="Li Q."/>
            <person name="Min J."/>
            <person name="Yang Y."/>
            <person name="Wang X."/>
            <person name="Fang X."/>
            <person name="Hall R.S."/>
            <person name="Hofmann A."/>
            <person name="Sternberg P.W."/>
            <person name="Jex A.R."/>
            <person name="Gasser R.B."/>
        </authorList>
    </citation>
    <scope>NUCLEOTIDE SEQUENCE [LARGE SCALE GENOMIC DNA]</scope>
    <source>
        <strain evidence="19">PN_DK_2014</strain>
    </source>
</reference>
<evidence type="ECO:0000256" key="14">
    <source>
        <dbReference type="PROSITE-ProRule" id="PRU10141"/>
    </source>
</evidence>
<feature type="compositionally biased region" description="Polar residues" evidence="16">
    <location>
        <begin position="649"/>
        <end position="661"/>
    </location>
</feature>
<organism evidence="19 20">
    <name type="scientific">Toxocara canis</name>
    <name type="common">Canine roundworm</name>
    <dbReference type="NCBI Taxonomy" id="6265"/>
    <lineage>
        <taxon>Eukaryota</taxon>
        <taxon>Metazoa</taxon>
        <taxon>Ecdysozoa</taxon>
        <taxon>Nematoda</taxon>
        <taxon>Chromadorea</taxon>
        <taxon>Rhabditida</taxon>
        <taxon>Spirurina</taxon>
        <taxon>Ascaridomorpha</taxon>
        <taxon>Ascaridoidea</taxon>
        <taxon>Toxocaridae</taxon>
        <taxon>Toxocara</taxon>
    </lineage>
</organism>
<feature type="domain" description="POLO box" evidence="18">
    <location>
        <begin position="465"/>
        <end position="543"/>
    </location>
</feature>
<evidence type="ECO:0000256" key="13">
    <source>
        <dbReference type="ARBA" id="ARBA00048347"/>
    </source>
</evidence>
<dbReference type="GO" id="GO:0007052">
    <property type="term" value="P:mitotic spindle organization"/>
    <property type="evidence" value="ECO:0007669"/>
    <property type="project" value="TreeGrafter"/>
</dbReference>
<keyword evidence="3" id="KW-0963">Cytoplasm</keyword>
<evidence type="ECO:0000313" key="20">
    <source>
        <dbReference type="Proteomes" id="UP000031036"/>
    </source>
</evidence>
<evidence type="ECO:0000259" key="17">
    <source>
        <dbReference type="PROSITE" id="PS50011"/>
    </source>
</evidence>
<dbReference type="GO" id="GO:0106310">
    <property type="term" value="F:protein serine kinase activity"/>
    <property type="evidence" value="ECO:0007669"/>
    <property type="project" value="RHEA"/>
</dbReference>
<dbReference type="CDD" id="cd13117">
    <property type="entry name" value="POLO_box_2"/>
    <property type="match status" value="1"/>
</dbReference>
<evidence type="ECO:0000256" key="8">
    <source>
        <dbReference type="ARBA" id="ARBA00022777"/>
    </source>
</evidence>
<evidence type="ECO:0000256" key="15">
    <source>
        <dbReference type="RuleBase" id="RU361162"/>
    </source>
</evidence>
<evidence type="ECO:0000256" key="6">
    <source>
        <dbReference type="ARBA" id="ARBA00022737"/>
    </source>
</evidence>
<dbReference type="InterPro" id="IPR036947">
    <property type="entry name" value="POLO_box_dom_sf"/>
</dbReference>
<dbReference type="GO" id="GO:0005634">
    <property type="term" value="C:nucleus"/>
    <property type="evidence" value="ECO:0007669"/>
    <property type="project" value="UniProtKB-SubCell"/>
</dbReference>
<dbReference type="EC" id="2.7.11.21" evidence="15"/>
<dbReference type="SUPFAM" id="SSF56112">
    <property type="entry name" value="Protein kinase-like (PK-like)"/>
    <property type="match status" value="2"/>
</dbReference>
<feature type="domain" description="POLO box" evidence="18">
    <location>
        <begin position="565"/>
        <end position="647"/>
    </location>
</feature>
<dbReference type="InterPro" id="IPR033701">
    <property type="entry name" value="POLO_box_1"/>
</dbReference>
<evidence type="ECO:0000256" key="3">
    <source>
        <dbReference type="ARBA" id="ARBA00022490"/>
    </source>
</evidence>
<evidence type="ECO:0000256" key="16">
    <source>
        <dbReference type="SAM" id="MobiDB-lite"/>
    </source>
</evidence>
<proteinExistence type="inferred from homology"/>
<comment type="similarity">
    <text evidence="15">Belongs to the protein kinase superfamily. Ser/Thr protein kinase family. CDC5/Polo subfamily.</text>
</comment>
<sequence length="681" mass="77441">MLQKTSHTYMMLVCLLVNKMGDRKAALKEVPDVVRNPQSGKQFAKGRFLGKGGFARCYELMDTETRVVYAGKIVSKTLLIKKHQRDKGKQLGKGGFARCYELMDTETRVVYAGKIVSKTLLIKKHQRDKMTQEIQIHRMLSHPHVVRLDGFFEDADNVYVLLELCSRRSLMELHKRRRAVTEPEARYFTNHVVMACIYLHDKKIIHRDLKLGNLFINDEMEVKIGDFGLATIVEFDGERKKTLCGTPNYIAPEMLGKKGHSYEVDIWAIGCILYTLLVGKPPFETLSLKETYQKIKENDYIIPSRIGADARHLIERLLAADPSARPNIHEVAEFDFFTKGYLPSRLPTSCLTMAPKFSSSQLAQSERRVPDSARVRNALSPRQQARQDMLAAPMRTLGTVPEAQAVSAKPAPEERNEQACGDVPSDCYLSDLYAQVTEVLSKRASDRPVIQEDEAEDPAAVPVFWVSKWVDYSDKYGLGYQLCDNSVGVVFNDNTKLVLDAAGEQVQYTERDNSEQYYTISVYPKELTKKMTLLAYFRNYMHEHLQMTGANMAVREGDELARLPCLRTWFRTRSAIVLHLSNGTLQINFFQDHTKLIVCPLIGAATYIDTDRKFHVYKFDLMDKFGCPRDVYSRLKYVRTMIERLLSQSGTRPGSLSTADTRTGIVKNATPSHRVSANSPR</sequence>
<dbReference type="Pfam" id="PF00659">
    <property type="entry name" value="POLO_box"/>
    <property type="match status" value="2"/>
</dbReference>
<evidence type="ECO:0000256" key="7">
    <source>
        <dbReference type="ARBA" id="ARBA00022741"/>
    </source>
</evidence>
<dbReference type="GO" id="GO:0005524">
    <property type="term" value="F:ATP binding"/>
    <property type="evidence" value="ECO:0007669"/>
    <property type="project" value="UniProtKB-UniRule"/>
</dbReference>
<dbReference type="PROSITE" id="PS50011">
    <property type="entry name" value="PROTEIN_KINASE_DOM"/>
    <property type="match status" value="1"/>
</dbReference>
<keyword evidence="20" id="KW-1185">Reference proteome</keyword>
<dbReference type="Gene3D" id="1.10.510.10">
    <property type="entry name" value="Transferase(Phosphotransferase) domain 1"/>
    <property type="match status" value="1"/>
</dbReference>
<dbReference type="Pfam" id="PF00069">
    <property type="entry name" value="Pkinase"/>
    <property type="match status" value="1"/>
</dbReference>
<protein>
    <recommendedName>
        <fullName evidence="15">Serine/threonine-protein kinase PLK</fullName>
        <ecNumber evidence="15">2.7.11.21</ecNumber>
    </recommendedName>
    <alternativeName>
        <fullName evidence="15">Polo-like kinase</fullName>
    </alternativeName>
</protein>
<dbReference type="PROSITE" id="PS00108">
    <property type="entry name" value="PROTEIN_KINASE_ST"/>
    <property type="match status" value="1"/>
</dbReference>
<dbReference type="PROSITE" id="PS50078">
    <property type="entry name" value="POLO_BOX"/>
    <property type="match status" value="2"/>
</dbReference>
<evidence type="ECO:0000256" key="4">
    <source>
        <dbReference type="ARBA" id="ARBA00022527"/>
    </source>
</evidence>
<feature type="region of interest" description="Disordered" evidence="16">
    <location>
        <begin position="649"/>
        <end position="681"/>
    </location>
</feature>
<evidence type="ECO:0000256" key="1">
    <source>
        <dbReference type="ARBA" id="ARBA00004123"/>
    </source>
</evidence>
<feature type="compositionally biased region" description="Polar residues" evidence="16">
    <location>
        <begin position="669"/>
        <end position="681"/>
    </location>
</feature>
<dbReference type="InterPro" id="IPR008271">
    <property type="entry name" value="Ser/Thr_kinase_AS"/>
</dbReference>
<dbReference type="GO" id="GO:0000922">
    <property type="term" value="C:spindle pole"/>
    <property type="evidence" value="ECO:0007669"/>
    <property type="project" value="TreeGrafter"/>
</dbReference>
<evidence type="ECO:0000313" key="19">
    <source>
        <dbReference type="EMBL" id="KHN74280.1"/>
    </source>
</evidence>
<keyword evidence="7 14" id="KW-0547">Nucleotide-binding</keyword>
<dbReference type="CDD" id="cd14099">
    <property type="entry name" value="STKc_PLK"/>
    <property type="match status" value="1"/>
</dbReference>
<dbReference type="Gene3D" id="3.30.200.20">
    <property type="entry name" value="Phosphorylase Kinase, domain 1"/>
    <property type="match status" value="2"/>
</dbReference>
<keyword evidence="9 14" id="KW-0067">ATP-binding</keyword>
<dbReference type="PANTHER" id="PTHR24345:SF93">
    <property type="entry name" value="SERINE_THREONINE-PROTEIN KINASE PLK1"/>
    <property type="match status" value="1"/>
</dbReference>
<keyword evidence="11" id="KW-0539">Nucleus</keyword>
<keyword evidence="4 15" id="KW-0723">Serine/threonine-protein kinase</keyword>
<feature type="domain" description="Protein kinase" evidence="17">
    <location>
        <begin position="85"/>
        <end position="337"/>
    </location>
</feature>
<evidence type="ECO:0000259" key="18">
    <source>
        <dbReference type="PROSITE" id="PS50078"/>
    </source>
</evidence>
<accession>A0A0B2UZP3</accession>
<dbReference type="GO" id="GO:0005737">
    <property type="term" value="C:cytoplasm"/>
    <property type="evidence" value="ECO:0007669"/>
    <property type="project" value="TreeGrafter"/>
</dbReference>
<dbReference type="GO" id="GO:0000776">
    <property type="term" value="C:kinetochore"/>
    <property type="evidence" value="ECO:0007669"/>
    <property type="project" value="TreeGrafter"/>
</dbReference>
<dbReference type="OrthoDB" id="408964at2759"/>
<dbReference type="InterPro" id="IPR033695">
    <property type="entry name" value="POLO_box_2"/>
</dbReference>
<keyword evidence="5 15" id="KW-0808">Transferase</keyword>
<dbReference type="EMBL" id="JPKZ01002934">
    <property type="protein sequence ID" value="KHN74280.1"/>
    <property type="molecule type" value="Genomic_DNA"/>
</dbReference>
<dbReference type="InterPro" id="IPR017441">
    <property type="entry name" value="Protein_kinase_ATP_BS"/>
</dbReference>
<dbReference type="PROSITE" id="PS00107">
    <property type="entry name" value="PROTEIN_KINASE_ATP"/>
    <property type="match status" value="1"/>
</dbReference>
<dbReference type="OMA" id="IQIHKSM"/>
<dbReference type="Gene3D" id="3.30.1120.30">
    <property type="entry name" value="POLO box domain"/>
    <property type="match status" value="2"/>
</dbReference>
<name>A0A0B2UZP3_TOXCA</name>
<gene>
    <name evidence="19" type="primary">plk1</name>
    <name evidence="19" type="ORF">Tcan_12878</name>
</gene>
<evidence type="ECO:0000256" key="9">
    <source>
        <dbReference type="ARBA" id="ARBA00022840"/>
    </source>
</evidence>
<dbReference type="GO" id="GO:0005813">
    <property type="term" value="C:centrosome"/>
    <property type="evidence" value="ECO:0007669"/>
    <property type="project" value="UniProtKB-SubCell"/>
</dbReference>